<reference evidence="8 9" key="1">
    <citation type="submission" date="2018-06" db="EMBL/GenBank/DDBJ databases">
        <title>Halonotius sp. F13-13 a new haloarchaeeon isolated from a solar saltern from Isla Cristina, Huelva, Spain.</title>
        <authorList>
            <person name="Duran-Viseras A."/>
            <person name="Sanchez-Porro C."/>
            <person name="Ventosa A."/>
        </authorList>
    </citation>
    <scope>NUCLEOTIDE SEQUENCE [LARGE SCALE GENOMIC DNA]</scope>
    <source>
        <strain evidence="8 9">F13-13</strain>
    </source>
</reference>
<dbReference type="InterPro" id="IPR015414">
    <property type="entry name" value="TMEM64"/>
</dbReference>
<comment type="caution">
    <text evidence="8">The sequence shown here is derived from an EMBL/GenBank/DDBJ whole genome shotgun (WGS) entry which is preliminary data.</text>
</comment>
<dbReference type="RefSeq" id="WP_120103335.1">
    <property type="nucleotide sequence ID" value="NZ_QKNY01000018.1"/>
</dbReference>
<evidence type="ECO:0000256" key="4">
    <source>
        <dbReference type="ARBA" id="ARBA00022989"/>
    </source>
</evidence>
<comment type="subcellular location">
    <subcellularLocation>
        <location evidence="1">Cell membrane</location>
        <topology evidence="1">Multi-pass membrane protein</topology>
    </subcellularLocation>
</comment>
<dbReference type="Proteomes" id="UP000276588">
    <property type="component" value="Unassembled WGS sequence"/>
</dbReference>
<name>A0A3A6PJ66_9EURY</name>
<organism evidence="8 9">
    <name type="scientific">Halonotius aquaticus</name>
    <dbReference type="NCBI Taxonomy" id="2216978"/>
    <lineage>
        <taxon>Archaea</taxon>
        <taxon>Methanobacteriati</taxon>
        <taxon>Methanobacteriota</taxon>
        <taxon>Stenosarchaea group</taxon>
        <taxon>Halobacteria</taxon>
        <taxon>Halobacteriales</taxon>
        <taxon>Haloferacaceae</taxon>
        <taxon>Halonotius</taxon>
    </lineage>
</organism>
<dbReference type="EMBL" id="QKNY01000018">
    <property type="protein sequence ID" value="RJX42024.1"/>
    <property type="molecule type" value="Genomic_DNA"/>
</dbReference>
<dbReference type="OrthoDB" id="293407at2157"/>
<dbReference type="PANTHER" id="PTHR12677:SF59">
    <property type="entry name" value="GOLGI APPARATUS MEMBRANE PROTEIN TVP38-RELATED"/>
    <property type="match status" value="1"/>
</dbReference>
<evidence type="ECO:0000259" key="7">
    <source>
        <dbReference type="Pfam" id="PF09335"/>
    </source>
</evidence>
<keyword evidence="3 6" id="KW-0812">Transmembrane</keyword>
<keyword evidence="5 6" id="KW-0472">Membrane</keyword>
<evidence type="ECO:0000256" key="3">
    <source>
        <dbReference type="ARBA" id="ARBA00022692"/>
    </source>
</evidence>
<proteinExistence type="predicted"/>
<dbReference type="GO" id="GO:0005886">
    <property type="term" value="C:plasma membrane"/>
    <property type="evidence" value="ECO:0007669"/>
    <property type="project" value="UniProtKB-SubCell"/>
</dbReference>
<gene>
    <name evidence="8" type="ORF">DM826_10210</name>
</gene>
<dbReference type="InterPro" id="IPR032816">
    <property type="entry name" value="VTT_dom"/>
</dbReference>
<sequence length="231" mass="25434">MTNLPRNQLLRTLFLFLGLCLFALVGFLYTPTEFFPLTQLGDRYWLFLTVGLAVFYLVRPFLLWPLSIFSVFIGYAFGFPDGIPLVLLGTLLTCFPPYLIAARFDGKFGYFNRFVEHGTTFVETTGELRGMVAVRLSPAPADAVSYGAGLAGVSVQAFAAGTLIGELPWAIFYVLLGRSLRTFSAGAIQQTDIRLILLTAAVSVLLIARPLYEFVRGHGGQDDETSGDHSR</sequence>
<keyword evidence="2" id="KW-1003">Cell membrane</keyword>
<evidence type="ECO:0000256" key="2">
    <source>
        <dbReference type="ARBA" id="ARBA00022475"/>
    </source>
</evidence>
<protein>
    <recommendedName>
        <fullName evidence="7">VTT domain-containing protein</fullName>
    </recommendedName>
</protein>
<keyword evidence="4 6" id="KW-1133">Transmembrane helix</keyword>
<accession>A0A3A6PJ66</accession>
<dbReference type="AlphaFoldDB" id="A0A3A6PJ66"/>
<feature type="transmembrane region" description="Helical" evidence="6">
    <location>
        <begin position="44"/>
        <end position="73"/>
    </location>
</feature>
<evidence type="ECO:0000313" key="8">
    <source>
        <dbReference type="EMBL" id="RJX42024.1"/>
    </source>
</evidence>
<feature type="domain" description="VTT" evidence="7">
    <location>
        <begin position="65"/>
        <end position="178"/>
    </location>
</feature>
<dbReference type="Pfam" id="PF09335">
    <property type="entry name" value="VTT_dom"/>
    <property type="match status" value="1"/>
</dbReference>
<evidence type="ECO:0000256" key="5">
    <source>
        <dbReference type="ARBA" id="ARBA00023136"/>
    </source>
</evidence>
<feature type="transmembrane region" description="Helical" evidence="6">
    <location>
        <begin position="85"/>
        <end position="104"/>
    </location>
</feature>
<evidence type="ECO:0000256" key="1">
    <source>
        <dbReference type="ARBA" id="ARBA00004651"/>
    </source>
</evidence>
<feature type="transmembrane region" description="Helical" evidence="6">
    <location>
        <begin position="155"/>
        <end position="175"/>
    </location>
</feature>
<feature type="transmembrane region" description="Helical" evidence="6">
    <location>
        <begin position="12"/>
        <end position="32"/>
    </location>
</feature>
<evidence type="ECO:0000313" key="9">
    <source>
        <dbReference type="Proteomes" id="UP000276588"/>
    </source>
</evidence>
<dbReference type="PANTHER" id="PTHR12677">
    <property type="entry name" value="GOLGI APPARATUS MEMBRANE PROTEIN TVP38-RELATED"/>
    <property type="match status" value="1"/>
</dbReference>
<feature type="transmembrane region" description="Helical" evidence="6">
    <location>
        <begin position="195"/>
        <end position="212"/>
    </location>
</feature>
<evidence type="ECO:0000256" key="6">
    <source>
        <dbReference type="SAM" id="Phobius"/>
    </source>
</evidence>
<keyword evidence="9" id="KW-1185">Reference proteome</keyword>